<dbReference type="InterPro" id="IPR032820">
    <property type="entry name" value="ATPase_put"/>
</dbReference>
<keyword evidence="1" id="KW-1133">Transmembrane helix</keyword>
<keyword evidence="1" id="KW-0472">Membrane</keyword>
<gene>
    <name evidence="2" type="ORF">BA195_02750</name>
</gene>
<proteinExistence type="predicted"/>
<comment type="caution">
    <text evidence="2">The sequence shown here is derived from an EMBL/GenBank/DDBJ whole genome shotgun (WGS) entry which is preliminary data.</text>
</comment>
<dbReference type="RefSeq" id="WP_068702200.1">
    <property type="nucleotide sequence ID" value="NZ_CANNGK010000010.1"/>
</dbReference>
<dbReference type="OrthoDB" id="9798708at2"/>
<evidence type="ECO:0000313" key="3">
    <source>
        <dbReference type="Proteomes" id="UP000093186"/>
    </source>
</evidence>
<dbReference type="Proteomes" id="UP000093186">
    <property type="component" value="Unassembled WGS sequence"/>
</dbReference>
<evidence type="ECO:0000256" key="1">
    <source>
        <dbReference type="SAM" id="Phobius"/>
    </source>
</evidence>
<accession>A0A1B9Y1K8</accession>
<reference evidence="2 3" key="1">
    <citation type="submission" date="2016-06" db="EMBL/GenBank/DDBJ databases">
        <title>Draft Genome Sequence of Tenacibaculum soleae UCD-KL19.</title>
        <authorList>
            <person name="Eisen J.A."/>
            <person name="Coil D.A."/>
            <person name="Lujan K.M."/>
        </authorList>
    </citation>
    <scope>NUCLEOTIDE SEQUENCE [LARGE SCALE GENOMIC DNA]</scope>
    <source>
        <strain evidence="2 3">UCD-KL19</strain>
    </source>
</reference>
<dbReference type="EMBL" id="MAKX01000001">
    <property type="protein sequence ID" value="OCK43639.1"/>
    <property type="molecule type" value="Genomic_DNA"/>
</dbReference>
<feature type="transmembrane region" description="Helical" evidence="1">
    <location>
        <begin position="47"/>
        <end position="66"/>
    </location>
</feature>
<sequence>MNKKEKKKPLNKFIQFTGIAFQMGLIIYLGNLLGEWLDLLYSNKDKLYTKLCTLFAVLGAMLSVIIQVSKISKEND</sequence>
<protein>
    <recommendedName>
        <fullName evidence="4">F0F1-ATPase subunit</fullName>
    </recommendedName>
</protein>
<name>A0A1B9Y1K8_9FLAO</name>
<dbReference type="Pfam" id="PF09527">
    <property type="entry name" value="ATPase_gene1"/>
    <property type="match status" value="1"/>
</dbReference>
<evidence type="ECO:0008006" key="4">
    <source>
        <dbReference type="Google" id="ProtNLM"/>
    </source>
</evidence>
<keyword evidence="1" id="KW-0812">Transmembrane</keyword>
<organism evidence="2 3">
    <name type="scientific">Tenacibaculum soleae</name>
    <dbReference type="NCBI Taxonomy" id="447689"/>
    <lineage>
        <taxon>Bacteria</taxon>
        <taxon>Pseudomonadati</taxon>
        <taxon>Bacteroidota</taxon>
        <taxon>Flavobacteriia</taxon>
        <taxon>Flavobacteriales</taxon>
        <taxon>Flavobacteriaceae</taxon>
        <taxon>Tenacibaculum</taxon>
    </lineage>
</organism>
<feature type="transmembrane region" description="Helical" evidence="1">
    <location>
        <begin position="12"/>
        <end position="32"/>
    </location>
</feature>
<evidence type="ECO:0000313" key="2">
    <source>
        <dbReference type="EMBL" id="OCK43639.1"/>
    </source>
</evidence>
<dbReference type="STRING" id="447689.BA195_02750"/>
<keyword evidence="3" id="KW-1185">Reference proteome</keyword>
<dbReference type="AlphaFoldDB" id="A0A1B9Y1K8"/>